<accession>A0A7S6VW18</accession>
<keyword evidence="2" id="KW-1185">Reference proteome</keyword>
<dbReference type="RefSeq" id="WP_180046632.1">
    <property type="nucleotide sequence ID" value="NZ_CP048659.1"/>
</dbReference>
<proteinExistence type="predicted"/>
<dbReference type="EMBL" id="CP048659">
    <property type="protein sequence ID" value="QOW45797.1"/>
    <property type="molecule type" value="Genomic_DNA"/>
</dbReference>
<dbReference type="Pfam" id="PF05100">
    <property type="entry name" value="Phage_tail_L"/>
    <property type="match status" value="1"/>
</dbReference>
<evidence type="ECO:0000313" key="1">
    <source>
        <dbReference type="EMBL" id="QOW45797.1"/>
    </source>
</evidence>
<name>A0A7S6VW18_9GAMM</name>
<reference evidence="1 2" key="1">
    <citation type="submission" date="2020-02" db="EMBL/GenBank/DDBJ databases">
        <title>Tigecycline-resistant Acinetobacter species from pigs and migratory birds.</title>
        <authorList>
            <person name="Chen C."/>
            <person name="Sun J."/>
            <person name="Liao X.-P."/>
            <person name="Liu Y.-H."/>
        </authorList>
    </citation>
    <scope>NUCLEOTIDE SEQUENCE [LARGE SCALE GENOMIC DNA]</scope>
    <source>
        <strain evidence="1 2">YH12207_T</strain>
    </source>
</reference>
<dbReference type="InterPro" id="IPR006487">
    <property type="entry name" value="Phage_lambda_L"/>
</dbReference>
<dbReference type="GO" id="GO:0030430">
    <property type="term" value="C:host cell cytoplasm"/>
    <property type="evidence" value="ECO:0007669"/>
    <property type="project" value="InterPro"/>
</dbReference>
<dbReference type="Proteomes" id="UP000593966">
    <property type="component" value="Chromosome"/>
</dbReference>
<dbReference type="AlphaFoldDB" id="A0A7S6VW18"/>
<dbReference type="GO" id="GO:0046718">
    <property type="term" value="P:symbiont entry into host cell"/>
    <property type="evidence" value="ECO:0007669"/>
    <property type="project" value="InterPro"/>
</dbReference>
<dbReference type="NCBIfam" id="TIGR01600">
    <property type="entry name" value="phage_tail_L"/>
    <property type="match status" value="1"/>
</dbReference>
<organism evidence="1 2">
    <name type="scientific">Acinetobacter piscicola</name>
    <dbReference type="NCBI Taxonomy" id="2006115"/>
    <lineage>
        <taxon>Bacteria</taxon>
        <taxon>Pseudomonadati</taxon>
        <taxon>Pseudomonadota</taxon>
        <taxon>Gammaproteobacteria</taxon>
        <taxon>Moraxellales</taxon>
        <taxon>Moraxellaceae</taxon>
        <taxon>Acinetobacter</taxon>
    </lineage>
</organism>
<protein>
    <submittedName>
        <fullName evidence="1">Phage minor tail protein L</fullName>
    </submittedName>
</protein>
<dbReference type="GO" id="GO:0051536">
    <property type="term" value="F:iron-sulfur cluster binding"/>
    <property type="evidence" value="ECO:0007669"/>
    <property type="project" value="InterPro"/>
</dbReference>
<evidence type="ECO:0000313" key="2">
    <source>
        <dbReference type="Proteomes" id="UP000593966"/>
    </source>
</evidence>
<gene>
    <name evidence="1" type="ORF">G0028_07760</name>
</gene>
<sequence>MTLNSDFQKLYVDGLITLYELDARNLGAGILRFHGHISYEDWERIYTTIGSAELIGADTGSIGKVFDSSNEKAWLRNIIWQGQTFEPMALEVSGLEMRSDGKASAPTLSMANNINGIQNAVSAYCLQFNDFAGAKLKVITTLAKYLDAENFGSGNQTAANEAKEQLWYIEQKTSENPQAVTFELSNPIDFEGLRIPVRQITSMCHWATMGDYRGEECGYTGVAMFTEKDEITDNPALDKCPGRLTSCRLRFGENKAIPFGGFPAANLLG</sequence>